<dbReference type="VEuPathDB" id="FungiDB:CC1G_00606"/>
<evidence type="ECO:0000313" key="3">
    <source>
        <dbReference type="Proteomes" id="UP000001861"/>
    </source>
</evidence>
<feature type="compositionally biased region" description="Low complexity" evidence="1">
    <location>
        <begin position="42"/>
        <end position="51"/>
    </location>
</feature>
<reference evidence="2 3" key="1">
    <citation type="journal article" date="2010" name="Proc. Natl. Acad. Sci. U.S.A.">
        <title>Insights into evolution of multicellular fungi from the assembled chromosomes of the mushroom Coprinopsis cinerea (Coprinus cinereus).</title>
        <authorList>
            <person name="Stajich J.E."/>
            <person name="Wilke S.K."/>
            <person name="Ahren D."/>
            <person name="Au C.H."/>
            <person name="Birren B.W."/>
            <person name="Borodovsky M."/>
            <person name="Burns C."/>
            <person name="Canback B."/>
            <person name="Casselton L.A."/>
            <person name="Cheng C.K."/>
            <person name="Deng J."/>
            <person name="Dietrich F.S."/>
            <person name="Fargo D.C."/>
            <person name="Farman M.L."/>
            <person name="Gathman A.C."/>
            <person name="Goldberg J."/>
            <person name="Guigo R."/>
            <person name="Hoegger P.J."/>
            <person name="Hooker J.B."/>
            <person name="Huggins A."/>
            <person name="James T.Y."/>
            <person name="Kamada T."/>
            <person name="Kilaru S."/>
            <person name="Kodira C."/>
            <person name="Kues U."/>
            <person name="Kupfer D."/>
            <person name="Kwan H.S."/>
            <person name="Lomsadze A."/>
            <person name="Li W."/>
            <person name="Lilly W.W."/>
            <person name="Ma L.J."/>
            <person name="Mackey A.J."/>
            <person name="Manning G."/>
            <person name="Martin F."/>
            <person name="Muraguchi H."/>
            <person name="Natvig D.O."/>
            <person name="Palmerini H."/>
            <person name="Ramesh M.A."/>
            <person name="Rehmeyer C.J."/>
            <person name="Roe B.A."/>
            <person name="Shenoy N."/>
            <person name="Stanke M."/>
            <person name="Ter-Hovhannisyan V."/>
            <person name="Tunlid A."/>
            <person name="Velagapudi R."/>
            <person name="Vision T.J."/>
            <person name="Zeng Q."/>
            <person name="Zolan M.E."/>
            <person name="Pukkila P.J."/>
        </authorList>
    </citation>
    <scope>NUCLEOTIDE SEQUENCE [LARGE SCALE GENOMIC DNA]</scope>
    <source>
        <strain evidence="3">Okayama-7 / 130 / ATCC MYA-4618 / FGSC 9003</strain>
    </source>
</reference>
<name>A8N3T5_COPC7</name>
<gene>
    <name evidence="2" type="ORF">CC1G_00606</name>
</gene>
<accession>A8N3T5</accession>
<organism evidence="2 3">
    <name type="scientific">Coprinopsis cinerea (strain Okayama-7 / 130 / ATCC MYA-4618 / FGSC 9003)</name>
    <name type="common">Inky cap fungus</name>
    <name type="synonym">Hormographiella aspergillata</name>
    <dbReference type="NCBI Taxonomy" id="240176"/>
    <lineage>
        <taxon>Eukaryota</taxon>
        <taxon>Fungi</taxon>
        <taxon>Dikarya</taxon>
        <taxon>Basidiomycota</taxon>
        <taxon>Agaricomycotina</taxon>
        <taxon>Agaricomycetes</taxon>
        <taxon>Agaricomycetidae</taxon>
        <taxon>Agaricales</taxon>
        <taxon>Agaricineae</taxon>
        <taxon>Psathyrellaceae</taxon>
        <taxon>Coprinopsis</taxon>
    </lineage>
</organism>
<dbReference type="RefSeq" id="XP_001829427.2">
    <property type="nucleotide sequence ID" value="XM_001829375.2"/>
</dbReference>
<sequence length="252" mass="27635">MCPILKVDRWVWLQYTCAALPPLDLAFVPIDPALLAEDAQRAQQPQPLQPSSSPPPLSPSSASVTGSGRRIRPSNQNPIYGFVDGAGRGNACLRVARVRKLEPPFALQTDATRKFDEWTRDLLTRAESISTRTGSWVYIAVHNPNSRTPFTWFTSRKLRREAPGLVQEVHSVVSKTMKAVVAGVRESATQLEASRIDAETRADAATQHATQVSEENRRLKADLEARNRLLASLLSNNPGVITQFTVPGSSSA</sequence>
<dbReference type="OrthoDB" id="3060861at2759"/>
<dbReference type="HOGENOM" id="CLU_1102716_0_0_1"/>
<dbReference type="OMA" id="QPFTHYT"/>
<comment type="caution">
    <text evidence="2">The sequence shown here is derived from an EMBL/GenBank/DDBJ whole genome shotgun (WGS) entry which is preliminary data.</text>
</comment>
<dbReference type="EMBL" id="AACS02000001">
    <property type="protein sequence ID" value="EAU92387.2"/>
    <property type="molecule type" value="Genomic_DNA"/>
</dbReference>
<proteinExistence type="predicted"/>
<dbReference type="Proteomes" id="UP000001861">
    <property type="component" value="Unassembled WGS sequence"/>
</dbReference>
<evidence type="ECO:0000313" key="2">
    <source>
        <dbReference type="EMBL" id="EAU92387.2"/>
    </source>
</evidence>
<dbReference type="GeneID" id="6005856"/>
<dbReference type="AlphaFoldDB" id="A8N3T5"/>
<feature type="region of interest" description="Disordered" evidence="1">
    <location>
        <begin position="39"/>
        <end position="76"/>
    </location>
</feature>
<evidence type="ECO:0000256" key="1">
    <source>
        <dbReference type="SAM" id="MobiDB-lite"/>
    </source>
</evidence>
<protein>
    <submittedName>
        <fullName evidence="2">Uncharacterized protein</fullName>
    </submittedName>
</protein>
<dbReference type="InParanoid" id="A8N3T5"/>
<dbReference type="KEGG" id="cci:CC1G_00606"/>
<keyword evidence="3" id="KW-1185">Reference proteome</keyword>